<evidence type="ECO:0000313" key="1">
    <source>
        <dbReference type="EMBL" id="KAG5190708.1"/>
    </source>
</evidence>
<dbReference type="AlphaFoldDB" id="A0A835ZCT5"/>
<comment type="caution">
    <text evidence="1">The sequence shown here is derived from an EMBL/GenBank/DDBJ whole genome shotgun (WGS) entry which is preliminary data.</text>
</comment>
<evidence type="ECO:0000313" key="2">
    <source>
        <dbReference type="Proteomes" id="UP000664859"/>
    </source>
</evidence>
<gene>
    <name evidence="1" type="ORF">JKP88DRAFT_252092</name>
</gene>
<reference evidence="1" key="1">
    <citation type="submission" date="2021-02" db="EMBL/GenBank/DDBJ databases">
        <title>First Annotated Genome of the Yellow-green Alga Tribonema minus.</title>
        <authorList>
            <person name="Mahan K.M."/>
        </authorList>
    </citation>
    <scope>NUCLEOTIDE SEQUENCE</scope>
    <source>
        <strain evidence="1">UTEX B ZZ1240</strain>
    </source>
</reference>
<keyword evidence="2" id="KW-1185">Reference proteome</keyword>
<proteinExistence type="predicted"/>
<organism evidence="1 2">
    <name type="scientific">Tribonema minus</name>
    <dbReference type="NCBI Taxonomy" id="303371"/>
    <lineage>
        <taxon>Eukaryota</taxon>
        <taxon>Sar</taxon>
        <taxon>Stramenopiles</taxon>
        <taxon>Ochrophyta</taxon>
        <taxon>PX clade</taxon>
        <taxon>Xanthophyceae</taxon>
        <taxon>Tribonematales</taxon>
        <taxon>Tribonemataceae</taxon>
        <taxon>Tribonema</taxon>
    </lineage>
</organism>
<name>A0A835ZCT5_9STRA</name>
<dbReference type="EMBL" id="JAFCMP010000030">
    <property type="protein sequence ID" value="KAG5190708.1"/>
    <property type="molecule type" value="Genomic_DNA"/>
</dbReference>
<sequence length="339" mass="37965">MTGQAEWVPFKSSSEVNTVSEYKLPSQTDREVIYKGELMKPFVGSMAYFRPEKALSVYWNGGGFYALKDGASIEAPLSFVKCFPLPTDRTRKYYPGSLRPMGDMPPQEVWDKAWENAVFVAEDTYTMPGKTHVLVIVDPTEEFEGATTERMSRLMRTYAGQRKADSSGRVVAHQLDPTGRLTGLVVDDGHGGTKVVEEGALWVTDMNMSSVTDYNRQMQLKLRQIKQTDAPPQDKIDATRAYEADADACASDSVRSGQNVNAQRDAFHRRYVASFADPNDAKHGKDPATDALARIMDPNDHVLGYKRRGQPRNLLKFVRNMSRDTIPANSIVNFALRSY</sequence>
<protein>
    <submittedName>
        <fullName evidence="1">Uncharacterized protein</fullName>
    </submittedName>
</protein>
<dbReference type="Proteomes" id="UP000664859">
    <property type="component" value="Unassembled WGS sequence"/>
</dbReference>
<accession>A0A835ZCT5</accession>